<dbReference type="Gene3D" id="3.40.50.2000">
    <property type="entry name" value="Glycogen Phosphorylase B"/>
    <property type="match status" value="2"/>
</dbReference>
<feature type="domain" description="Glycosyl transferase family 1" evidence="1">
    <location>
        <begin position="147"/>
        <end position="312"/>
    </location>
</feature>
<protein>
    <submittedName>
        <fullName evidence="3">Glycosyl transferase, group 1</fullName>
    </submittedName>
</protein>
<proteinExistence type="predicted"/>
<organism evidence="3 4">
    <name type="scientific">beta proteobacterium KB13</name>
    <dbReference type="NCBI Taxonomy" id="314607"/>
    <lineage>
        <taxon>Bacteria</taxon>
        <taxon>Pseudomonadati</taxon>
        <taxon>Pseudomonadota</taxon>
        <taxon>Betaproteobacteria</taxon>
        <taxon>Nitrosomonadales</taxon>
        <taxon>OM43 clade</taxon>
    </lineage>
</organism>
<evidence type="ECO:0000313" key="3">
    <source>
        <dbReference type="EMBL" id="EDZ64712.1"/>
    </source>
</evidence>
<dbReference type="HOGENOM" id="CLU_009583_2_0_4"/>
<dbReference type="Pfam" id="PF00534">
    <property type="entry name" value="Glycos_transf_1"/>
    <property type="match status" value="1"/>
</dbReference>
<dbReference type="PANTHER" id="PTHR45947:SF3">
    <property type="entry name" value="SULFOQUINOVOSYL TRANSFERASE SQD2"/>
    <property type="match status" value="1"/>
</dbReference>
<dbReference type="AlphaFoldDB" id="B6BWZ3"/>
<dbReference type="InterPro" id="IPR028098">
    <property type="entry name" value="Glyco_trans_4-like_N"/>
</dbReference>
<name>B6BWZ3_9PROT</name>
<dbReference type="Pfam" id="PF13439">
    <property type="entry name" value="Glyco_transf_4"/>
    <property type="match status" value="1"/>
</dbReference>
<dbReference type="EMBL" id="DS995299">
    <property type="protein sequence ID" value="EDZ64712.1"/>
    <property type="molecule type" value="Genomic_DNA"/>
</dbReference>
<sequence>MDKTVTTIKSKPIFFDPEDHLMSWSELNKKTEWIKKQKFDLIHIQTPFIAHYYGKKLAKNLNIPIVETYHTSFEDYLHLYMPILPESFARWLSRNIAKYLCNHCNGIISPSEQLKETLKNYRVTKPIKVVPTGLPDKSFKKTDRYTFRKLYNISPTDPLLLFVGRVAHEKNIDFLLHAFKYIAKENKSIKFLITGEGPAFEHIQKLIKDLNLEHSVILTGYLEADHELLNCYASSDLFIFSSKTETQGLVLIEAMAQGLPVVALAENGTKSILENNPGAIIAKDDPKKFAKTCLTLLNNKKKLSQMSMKAKKEAKQKWGSVAQTEKLIVLYEEVVHDFSADKPNNKLLAANEITN</sequence>
<dbReference type="InterPro" id="IPR001296">
    <property type="entry name" value="Glyco_trans_1"/>
</dbReference>
<keyword evidence="3" id="KW-0808">Transferase</keyword>
<evidence type="ECO:0000313" key="4">
    <source>
        <dbReference type="Proteomes" id="UP000004188"/>
    </source>
</evidence>
<dbReference type="PANTHER" id="PTHR45947">
    <property type="entry name" value="SULFOQUINOVOSYL TRANSFERASE SQD2"/>
    <property type="match status" value="1"/>
</dbReference>
<evidence type="ECO:0000259" key="2">
    <source>
        <dbReference type="Pfam" id="PF13439"/>
    </source>
</evidence>
<evidence type="ECO:0000259" key="1">
    <source>
        <dbReference type="Pfam" id="PF00534"/>
    </source>
</evidence>
<dbReference type="Proteomes" id="UP000004188">
    <property type="component" value="Unassembled WGS sequence"/>
</dbReference>
<dbReference type="eggNOG" id="COG0438">
    <property type="taxonomic scope" value="Bacteria"/>
</dbReference>
<dbReference type="STRING" id="314607.KB13_844"/>
<dbReference type="GO" id="GO:0016757">
    <property type="term" value="F:glycosyltransferase activity"/>
    <property type="evidence" value="ECO:0007669"/>
    <property type="project" value="InterPro"/>
</dbReference>
<keyword evidence="4" id="KW-1185">Reference proteome</keyword>
<dbReference type="SUPFAM" id="SSF53756">
    <property type="entry name" value="UDP-Glycosyltransferase/glycogen phosphorylase"/>
    <property type="match status" value="1"/>
</dbReference>
<dbReference type="InterPro" id="IPR050194">
    <property type="entry name" value="Glycosyltransferase_grp1"/>
</dbReference>
<accession>B6BWZ3</accession>
<reference evidence="4" key="1">
    <citation type="journal article" date="2012" name="Stand. Genomic Sci.">
        <title>Genome sequence of strain HIMB624, a cultured representative from the OM43 clade of marine Betaproteobacteria.</title>
        <authorList>
            <person name="Huggett M.J."/>
            <person name="Hayakawa D.H."/>
            <person name="Rappe M.S."/>
        </authorList>
    </citation>
    <scope>NUCLEOTIDE SEQUENCE [LARGE SCALE GENOMIC DNA]</scope>
    <source>
        <strain evidence="4">KB13</strain>
    </source>
</reference>
<feature type="domain" description="Glycosyltransferase subfamily 4-like N-terminal" evidence="2">
    <location>
        <begin position="9"/>
        <end position="134"/>
    </location>
</feature>
<gene>
    <name evidence="3" type="ORF">KB13_844</name>
</gene>